<gene>
    <name evidence="4" type="primary">maiA</name>
    <name evidence="4" type="ORF">DI616_06220</name>
</gene>
<dbReference type="InterPro" id="IPR005955">
    <property type="entry name" value="GST_Zeta"/>
</dbReference>
<organism evidence="4 5">
    <name type="scientific">Paracoccus denitrificans</name>
    <dbReference type="NCBI Taxonomy" id="266"/>
    <lineage>
        <taxon>Bacteria</taxon>
        <taxon>Pseudomonadati</taxon>
        <taxon>Pseudomonadota</taxon>
        <taxon>Alphaproteobacteria</taxon>
        <taxon>Rhodobacterales</taxon>
        <taxon>Paracoccaceae</taxon>
        <taxon>Paracoccus</taxon>
    </lineage>
</organism>
<dbReference type="InterPro" id="IPR010987">
    <property type="entry name" value="Glutathione-S-Trfase_C-like"/>
</dbReference>
<dbReference type="Pfam" id="PF13409">
    <property type="entry name" value="GST_N_2"/>
    <property type="match status" value="1"/>
</dbReference>
<evidence type="ECO:0000259" key="2">
    <source>
        <dbReference type="PROSITE" id="PS50404"/>
    </source>
</evidence>
<dbReference type="SUPFAM" id="SSF52833">
    <property type="entry name" value="Thioredoxin-like"/>
    <property type="match status" value="1"/>
</dbReference>
<dbReference type="GO" id="GO:0006749">
    <property type="term" value="P:glutathione metabolic process"/>
    <property type="evidence" value="ECO:0007669"/>
    <property type="project" value="TreeGrafter"/>
</dbReference>
<dbReference type="PROSITE" id="PS50404">
    <property type="entry name" value="GST_NTER"/>
    <property type="match status" value="1"/>
</dbReference>
<dbReference type="CDD" id="cd03191">
    <property type="entry name" value="GST_C_Zeta"/>
    <property type="match status" value="1"/>
</dbReference>
<dbReference type="InterPro" id="IPR036282">
    <property type="entry name" value="Glutathione-S-Trfase_C_sf"/>
</dbReference>
<dbReference type="PANTHER" id="PTHR42673">
    <property type="entry name" value="MALEYLACETOACETATE ISOMERASE"/>
    <property type="match status" value="1"/>
</dbReference>
<accession>A0A533I806</accession>
<feature type="domain" description="GST N-terminal" evidence="2">
    <location>
        <begin position="1"/>
        <end position="80"/>
    </location>
</feature>
<dbReference type="PANTHER" id="PTHR42673:SF4">
    <property type="entry name" value="MALEYLACETOACETATE ISOMERASE"/>
    <property type="match status" value="1"/>
</dbReference>
<dbReference type="NCBIfam" id="TIGR01262">
    <property type="entry name" value="maiA"/>
    <property type="match status" value="1"/>
</dbReference>
<dbReference type="GO" id="GO:0006559">
    <property type="term" value="P:L-phenylalanine catabolic process"/>
    <property type="evidence" value="ECO:0007669"/>
    <property type="project" value="TreeGrafter"/>
</dbReference>
<comment type="caution">
    <text evidence="4">The sequence shown here is derived from an EMBL/GenBank/DDBJ whole genome shotgun (WGS) entry which is preliminary data.</text>
</comment>
<dbReference type="SUPFAM" id="SSF47616">
    <property type="entry name" value="GST C-terminal domain-like"/>
    <property type="match status" value="1"/>
</dbReference>
<name>A0A533I806_PARDE</name>
<dbReference type="Proteomes" id="UP000315344">
    <property type="component" value="Unassembled WGS sequence"/>
</dbReference>
<dbReference type="GO" id="GO:0016034">
    <property type="term" value="F:maleylacetoacetate isomerase activity"/>
    <property type="evidence" value="ECO:0007669"/>
    <property type="project" value="UniProtKB-EC"/>
</dbReference>
<dbReference type="Gene3D" id="1.20.1050.10">
    <property type="match status" value="1"/>
</dbReference>
<dbReference type="GO" id="GO:0004364">
    <property type="term" value="F:glutathione transferase activity"/>
    <property type="evidence" value="ECO:0007669"/>
    <property type="project" value="TreeGrafter"/>
</dbReference>
<dbReference type="Gene3D" id="3.40.30.10">
    <property type="entry name" value="Glutaredoxin"/>
    <property type="match status" value="1"/>
</dbReference>
<feature type="domain" description="GST C-terminal" evidence="3">
    <location>
        <begin position="85"/>
        <end position="212"/>
    </location>
</feature>
<evidence type="ECO:0000313" key="4">
    <source>
        <dbReference type="EMBL" id="TKW67253.1"/>
    </source>
</evidence>
<evidence type="ECO:0000259" key="3">
    <source>
        <dbReference type="PROSITE" id="PS50405"/>
    </source>
</evidence>
<dbReference type="EC" id="5.2.1.2" evidence="4"/>
<dbReference type="Pfam" id="PF13410">
    <property type="entry name" value="GST_C_2"/>
    <property type="match status" value="1"/>
</dbReference>
<dbReference type="InterPro" id="IPR004045">
    <property type="entry name" value="Glutathione_S-Trfase_N"/>
</dbReference>
<dbReference type="InterPro" id="IPR040079">
    <property type="entry name" value="Glutathione_S-Trfase"/>
</dbReference>
<reference evidence="4 5" key="1">
    <citation type="journal article" date="2017" name="Nat. Commun.">
        <title>In situ click chemistry generation of cyclooxygenase-2 inhibitors.</title>
        <authorList>
            <person name="Bhardwaj A."/>
            <person name="Kaur J."/>
            <person name="Wuest M."/>
            <person name="Wuest F."/>
        </authorList>
    </citation>
    <scope>NUCLEOTIDE SEQUENCE [LARGE SCALE GENOMIC DNA]</scope>
    <source>
        <strain evidence="4">S2_012_000_R3_94</strain>
    </source>
</reference>
<proteinExistence type="inferred from homology"/>
<dbReference type="EMBL" id="VAFL01000004">
    <property type="protein sequence ID" value="TKW67253.1"/>
    <property type="molecule type" value="Genomic_DNA"/>
</dbReference>
<keyword evidence="4" id="KW-0413">Isomerase</keyword>
<dbReference type="CDD" id="cd03042">
    <property type="entry name" value="GST_N_Zeta"/>
    <property type="match status" value="1"/>
</dbReference>
<dbReference type="GO" id="GO:0005737">
    <property type="term" value="C:cytoplasm"/>
    <property type="evidence" value="ECO:0007669"/>
    <property type="project" value="InterPro"/>
</dbReference>
<dbReference type="PROSITE" id="PS50405">
    <property type="entry name" value="GST_CTER"/>
    <property type="match status" value="1"/>
</dbReference>
<dbReference type="FunFam" id="1.20.1050.10:FF:000017">
    <property type="entry name" value="Maleylacetoacetate isomerase"/>
    <property type="match status" value="1"/>
</dbReference>
<comment type="similarity">
    <text evidence="1">Belongs to the GST superfamily. Zeta family.</text>
</comment>
<dbReference type="SFLD" id="SFLDS00019">
    <property type="entry name" value="Glutathione_Transferase_(cytos"/>
    <property type="match status" value="1"/>
</dbReference>
<sequence length="212" mass="23306">MKFYGYCRSSSAYRCRIAFNLKGVRPETEVVNLREGAQKSAEFRALNPQGLVPALDTGDGVLTQSLAIIEWLDETHPDPALLPAEPLARAHVRAFAQIIACEVHPLQNLRVLNYIKQNYGQDQAGADAWCQHWIAEGLAACEAIAAAQEHGGGYTFGDKPGLADICLIPQMFSADRFGLDLTPYPRLREIRTNCEQLPAFADAHPARQSDAT</sequence>
<dbReference type="InterPro" id="IPR034333">
    <property type="entry name" value="GST_Zeta_N"/>
</dbReference>
<dbReference type="InterPro" id="IPR034330">
    <property type="entry name" value="GST_Zeta_C"/>
</dbReference>
<protein>
    <submittedName>
        <fullName evidence="4">Maleylacetoacetate isomerase</fullName>
        <ecNumber evidence="4">5.2.1.2</ecNumber>
    </submittedName>
</protein>
<evidence type="ECO:0000256" key="1">
    <source>
        <dbReference type="ARBA" id="ARBA00010007"/>
    </source>
</evidence>
<evidence type="ECO:0000313" key="5">
    <source>
        <dbReference type="Proteomes" id="UP000315344"/>
    </source>
</evidence>
<dbReference type="InterPro" id="IPR036249">
    <property type="entry name" value="Thioredoxin-like_sf"/>
</dbReference>
<dbReference type="AlphaFoldDB" id="A0A533I806"/>
<dbReference type="SFLD" id="SFLDG00358">
    <property type="entry name" value="Main_(cytGST)"/>
    <property type="match status" value="1"/>
</dbReference>